<dbReference type="SUPFAM" id="SSF159501">
    <property type="entry name" value="EreA/ChaN-like"/>
    <property type="match status" value="1"/>
</dbReference>
<dbReference type="InterPro" id="IPR052036">
    <property type="entry name" value="Hydrolase/PRTase-associated"/>
</dbReference>
<reference evidence="1 2" key="1">
    <citation type="submission" date="2022-06" db="EMBL/GenBank/DDBJ databases">
        <title>Sequencing the genomes of 1000 actinobacteria strains.</title>
        <authorList>
            <person name="Klenk H.-P."/>
        </authorList>
    </citation>
    <scope>NUCLEOTIDE SEQUENCE [LARGE SCALE GENOMIC DNA]</scope>
    <source>
        <strain evidence="1 2">DSM 44170</strain>
    </source>
</reference>
<sequence length="168" mass="18937">MAASQRFRDQVMAQNITWWQRRTGDKILLSAQNDHVGYAAGDPRMYPRTQGSFLRDTPGTKYLPIGFTFHQGSFLSKDAALGGDWKKFIVGAATPGMNEYTLDQVRHEDYYLDIRDAPAAARAWLGVARPTRNIGTQYPYPPADLALARSFDVLVHLHDVREADKLKP</sequence>
<accession>A0ABT1JXM3</accession>
<dbReference type="RefSeq" id="WP_253767134.1">
    <property type="nucleotide sequence ID" value="NZ_BAAAVE010000019.1"/>
</dbReference>
<dbReference type="Gene3D" id="3.40.1660.10">
    <property type="entry name" value="EreA-like (biosynthetic domain)"/>
    <property type="match status" value="1"/>
</dbReference>
<evidence type="ECO:0000313" key="1">
    <source>
        <dbReference type="EMBL" id="MCP2345514.1"/>
    </source>
</evidence>
<dbReference type="PANTHER" id="PTHR31299">
    <property type="entry name" value="ESTERASE, PUTATIVE (AFU_ORTHOLOGUE AFUA_1G05850)-RELATED"/>
    <property type="match status" value="1"/>
</dbReference>
<dbReference type="EMBL" id="JAMZEC010000001">
    <property type="protein sequence ID" value="MCP2345514.1"/>
    <property type="molecule type" value="Genomic_DNA"/>
</dbReference>
<dbReference type="Pfam" id="PF05139">
    <property type="entry name" value="Erythro_esteras"/>
    <property type="match status" value="1"/>
</dbReference>
<comment type="caution">
    <text evidence="1">The sequence shown here is derived from an EMBL/GenBank/DDBJ whole genome shotgun (WGS) entry which is preliminary data.</text>
</comment>
<keyword evidence="2" id="KW-1185">Reference proteome</keyword>
<dbReference type="Gene3D" id="1.20.1440.30">
    <property type="entry name" value="Biosynthetic Protein domain"/>
    <property type="match status" value="1"/>
</dbReference>
<gene>
    <name evidence="1" type="ORF">HD595_001636</name>
</gene>
<dbReference type="InterPro" id="IPR007815">
    <property type="entry name" value="Emycin_Estase"/>
</dbReference>
<name>A0ABT1JXM3_9ACTN</name>
<dbReference type="PANTHER" id="PTHR31299:SF0">
    <property type="entry name" value="ESTERASE, PUTATIVE (AFU_ORTHOLOGUE AFUA_1G05850)-RELATED"/>
    <property type="match status" value="1"/>
</dbReference>
<proteinExistence type="predicted"/>
<dbReference type="Proteomes" id="UP001320766">
    <property type="component" value="Unassembled WGS sequence"/>
</dbReference>
<evidence type="ECO:0000313" key="2">
    <source>
        <dbReference type="Proteomes" id="UP001320766"/>
    </source>
</evidence>
<organism evidence="1 2">
    <name type="scientific">Nonomuraea roseoviolacea subsp. carminata</name>
    <dbReference type="NCBI Taxonomy" id="160689"/>
    <lineage>
        <taxon>Bacteria</taxon>
        <taxon>Bacillati</taxon>
        <taxon>Actinomycetota</taxon>
        <taxon>Actinomycetes</taxon>
        <taxon>Streptosporangiales</taxon>
        <taxon>Streptosporangiaceae</taxon>
        <taxon>Nonomuraea</taxon>
    </lineage>
</organism>
<protein>
    <submittedName>
        <fullName evidence="1">Erythromycin esterase-like protein</fullName>
    </submittedName>
</protein>